<feature type="signal peptide" evidence="2">
    <location>
        <begin position="1"/>
        <end position="20"/>
    </location>
</feature>
<feature type="compositionally biased region" description="Low complexity" evidence="1">
    <location>
        <begin position="222"/>
        <end position="231"/>
    </location>
</feature>
<dbReference type="EMBL" id="CAEY01001580">
    <property type="status" value="NOT_ANNOTATED_CDS"/>
    <property type="molecule type" value="Genomic_DNA"/>
</dbReference>
<evidence type="ECO:0000256" key="2">
    <source>
        <dbReference type="SAM" id="SignalP"/>
    </source>
</evidence>
<dbReference type="AlphaFoldDB" id="T1K4T8"/>
<feature type="chain" id="PRO_5013538296" evidence="2">
    <location>
        <begin position="21"/>
        <end position="346"/>
    </location>
</feature>
<dbReference type="Proteomes" id="UP000015104">
    <property type="component" value="Unassembled WGS sequence"/>
</dbReference>
<accession>T1K4T8</accession>
<reference evidence="3" key="2">
    <citation type="submission" date="2015-06" db="UniProtKB">
        <authorList>
            <consortium name="EnsemblMetazoa"/>
        </authorList>
    </citation>
    <scope>IDENTIFICATION</scope>
</reference>
<dbReference type="EnsemblMetazoa" id="tetur05g03830.1">
    <property type="protein sequence ID" value="tetur05g03830.1"/>
    <property type="gene ID" value="tetur05g03830"/>
</dbReference>
<evidence type="ECO:0000256" key="1">
    <source>
        <dbReference type="SAM" id="MobiDB-lite"/>
    </source>
</evidence>
<dbReference type="KEGG" id="tut:107360372"/>
<feature type="region of interest" description="Disordered" evidence="1">
    <location>
        <begin position="203"/>
        <end position="244"/>
    </location>
</feature>
<dbReference type="HOGENOM" id="CLU_802483_0_0_1"/>
<sequence>MMKVSVSIFVLCVLLSGSQASLMDTLMTPVTWIMKGPSSTLAWLRSGSSRNNGTSELVSSLSDPLPLIDSDIPVFDNETNAFNDTDEIRLNPSEIDPLDNFHNASASPDEEVVDHNVELRNLSSTVDDEVTLVNDSPAEITTMSSIPTTLRTIKLITNTWYPSTQPITTLKPETLDDEIREITIDPQVTTMKSEETTLAVESVNTVRQPRKPRVHENKTESIESSSTIGSIPEMPTQRVTKAPKIVEKTTQLPTTTQVPTTTQKPAPTPPASLLEALANLTASHGDFRKARQDYDYMPQPVYIPEIHGNEREIEEPQFEFHSELAKALGVHHNVKKTSPGKVNNFL</sequence>
<dbReference type="EnsemblMetazoa" id="tetur05g09307.1">
    <property type="protein sequence ID" value="tetur05g09307.1"/>
    <property type="gene ID" value="tetur05g09307"/>
</dbReference>
<gene>
    <name evidence="3" type="primary">107360372</name>
</gene>
<keyword evidence="4" id="KW-1185">Reference proteome</keyword>
<reference evidence="4" key="1">
    <citation type="submission" date="2011-08" db="EMBL/GenBank/DDBJ databases">
        <authorList>
            <person name="Rombauts S."/>
        </authorList>
    </citation>
    <scope>NUCLEOTIDE SEQUENCE</scope>
    <source>
        <strain evidence="4">London</strain>
    </source>
</reference>
<protein>
    <submittedName>
        <fullName evidence="3">Uncharacterized protein</fullName>
    </submittedName>
</protein>
<keyword evidence="2" id="KW-0732">Signal</keyword>
<evidence type="ECO:0000313" key="3">
    <source>
        <dbReference type="EnsemblMetazoa" id="tetur05g03830.1"/>
    </source>
</evidence>
<name>T1K4T8_TETUR</name>
<proteinExistence type="predicted"/>
<organism evidence="3 4">
    <name type="scientific">Tetranychus urticae</name>
    <name type="common">Two-spotted spider mite</name>
    <dbReference type="NCBI Taxonomy" id="32264"/>
    <lineage>
        <taxon>Eukaryota</taxon>
        <taxon>Metazoa</taxon>
        <taxon>Ecdysozoa</taxon>
        <taxon>Arthropoda</taxon>
        <taxon>Chelicerata</taxon>
        <taxon>Arachnida</taxon>
        <taxon>Acari</taxon>
        <taxon>Acariformes</taxon>
        <taxon>Trombidiformes</taxon>
        <taxon>Prostigmata</taxon>
        <taxon>Eleutherengona</taxon>
        <taxon>Raphignathae</taxon>
        <taxon>Tetranychoidea</taxon>
        <taxon>Tetranychidae</taxon>
        <taxon>Tetranychus</taxon>
    </lineage>
</organism>
<evidence type="ECO:0000313" key="4">
    <source>
        <dbReference type="Proteomes" id="UP000015104"/>
    </source>
</evidence>